<sequence>MEKPENTENMENKNFETGEKKKRSSITAENVAFVRALESCKPEGESICYDPYASRFLSQQYLMFMELAARDPSRIPFPGVHNSLSARVRYFDDFVKRSIDEGLEQLVILGAGYDTRAYRIEGLKDKVRVFEIDHPETQSVKMGKIKDIFGSLPDHVEYVSVDFETEDFGQRLLEHGYGRSRKTVFIMEGLIYYLPPKAVDEMLAFIAKNSGTGSAIIFDYVHESSIDRTDGICGVQCTACDQQAIKSAASDMAQQGEPYKFGIKEGMIEAFITKRGFSRVCNVTSEDYKKAYFRGINEKRPVCCLSYFVHAMVE</sequence>
<dbReference type="PANTHER" id="PTHR43619:SF2">
    <property type="entry name" value="S-ADENOSYL-L-METHIONINE-DEPENDENT METHYLTRANSFERASES SUPERFAMILY PROTEIN"/>
    <property type="match status" value="1"/>
</dbReference>
<dbReference type="Pfam" id="PF04072">
    <property type="entry name" value="LCM"/>
    <property type="match status" value="1"/>
</dbReference>
<dbReference type="GeneID" id="1474846"/>
<evidence type="ECO:0000313" key="5">
    <source>
        <dbReference type="EMBL" id="HIH95414.1"/>
    </source>
</evidence>
<evidence type="ECO:0000256" key="2">
    <source>
        <dbReference type="ARBA" id="ARBA00022603"/>
    </source>
</evidence>
<dbReference type="RefSeq" id="WP_052279188.1">
    <property type="nucleotide sequence ID" value="NZ_DUJU01000179.1"/>
</dbReference>
<dbReference type="SUPFAM" id="SSF53335">
    <property type="entry name" value="S-adenosyl-L-methionine-dependent methyltransferases"/>
    <property type="match status" value="1"/>
</dbReference>
<feature type="region of interest" description="Disordered" evidence="4">
    <location>
        <begin position="1"/>
        <end position="21"/>
    </location>
</feature>
<dbReference type="AlphaFoldDB" id="A0A832SEL1"/>
<evidence type="ECO:0000256" key="3">
    <source>
        <dbReference type="ARBA" id="ARBA00022679"/>
    </source>
</evidence>
<reference evidence="5" key="1">
    <citation type="journal article" date="2020" name="bioRxiv">
        <title>A rank-normalized archaeal taxonomy based on genome phylogeny resolves widespread incomplete and uneven classifications.</title>
        <authorList>
            <person name="Rinke C."/>
            <person name="Chuvochina M."/>
            <person name="Mussig A.J."/>
            <person name="Chaumeil P.-A."/>
            <person name="Waite D.W."/>
            <person name="Whitman W.B."/>
            <person name="Parks D.H."/>
            <person name="Hugenholtz P."/>
        </authorList>
    </citation>
    <scope>NUCLEOTIDE SEQUENCE</scope>
    <source>
        <strain evidence="5">UBA8876</strain>
    </source>
</reference>
<dbReference type="InterPro" id="IPR029063">
    <property type="entry name" value="SAM-dependent_MTases_sf"/>
</dbReference>
<name>A0A832SEL1_9EURY</name>
<comment type="caution">
    <text evidence="5">The sequence shown here is derived from an EMBL/GenBank/DDBJ whole genome shotgun (WGS) entry which is preliminary data.</text>
</comment>
<organism evidence="5 6">
    <name type="scientific">Methanosarcina acetivorans</name>
    <dbReference type="NCBI Taxonomy" id="2214"/>
    <lineage>
        <taxon>Archaea</taxon>
        <taxon>Methanobacteriati</taxon>
        <taxon>Methanobacteriota</taxon>
        <taxon>Stenosarchaea group</taxon>
        <taxon>Methanomicrobia</taxon>
        <taxon>Methanosarcinales</taxon>
        <taxon>Methanosarcinaceae</taxon>
        <taxon>Methanosarcina</taxon>
    </lineage>
</organism>
<evidence type="ECO:0000313" key="6">
    <source>
        <dbReference type="Proteomes" id="UP000600774"/>
    </source>
</evidence>
<dbReference type="Gene3D" id="3.40.50.150">
    <property type="entry name" value="Vaccinia Virus protein VP39"/>
    <property type="match status" value="1"/>
</dbReference>
<dbReference type="EMBL" id="DUJU01000179">
    <property type="protein sequence ID" value="HIH95414.1"/>
    <property type="molecule type" value="Genomic_DNA"/>
</dbReference>
<evidence type="ECO:0000256" key="1">
    <source>
        <dbReference type="ARBA" id="ARBA00008138"/>
    </source>
</evidence>
<protein>
    <submittedName>
        <fullName evidence="5">Class I SAM-dependent methyltransferase</fullName>
    </submittedName>
</protein>
<gene>
    <name evidence="5" type="ORF">HA338_15770</name>
</gene>
<dbReference type="NCBIfam" id="TIGR00027">
    <property type="entry name" value="mthyl_TIGR00027"/>
    <property type="match status" value="1"/>
</dbReference>
<comment type="similarity">
    <text evidence="1">Belongs to the UPF0677 family.</text>
</comment>
<evidence type="ECO:0000256" key="4">
    <source>
        <dbReference type="SAM" id="MobiDB-lite"/>
    </source>
</evidence>
<dbReference type="PANTHER" id="PTHR43619">
    <property type="entry name" value="S-ADENOSYL-L-METHIONINE-DEPENDENT METHYLTRANSFERASE YKTD-RELATED"/>
    <property type="match status" value="1"/>
</dbReference>
<dbReference type="InterPro" id="IPR011610">
    <property type="entry name" value="SAM_mthyl_Trfase_ML2640-like"/>
</dbReference>
<accession>A0A832SEL1</accession>
<keyword evidence="3 5" id="KW-0808">Transferase</keyword>
<dbReference type="GO" id="GO:0032259">
    <property type="term" value="P:methylation"/>
    <property type="evidence" value="ECO:0007669"/>
    <property type="project" value="UniProtKB-KW"/>
</dbReference>
<dbReference type="Proteomes" id="UP000600774">
    <property type="component" value="Unassembled WGS sequence"/>
</dbReference>
<dbReference type="InterPro" id="IPR007213">
    <property type="entry name" value="Ppm1/Ppm2/Tcmp"/>
</dbReference>
<dbReference type="GO" id="GO:0008168">
    <property type="term" value="F:methyltransferase activity"/>
    <property type="evidence" value="ECO:0007669"/>
    <property type="project" value="UniProtKB-KW"/>
</dbReference>
<keyword evidence="2 5" id="KW-0489">Methyltransferase</keyword>
<proteinExistence type="inferred from homology"/>
<feature type="compositionally biased region" description="Basic and acidic residues" evidence="4">
    <location>
        <begin position="1"/>
        <end position="19"/>
    </location>
</feature>